<evidence type="ECO:0000313" key="3">
    <source>
        <dbReference type="Proteomes" id="UP000305675"/>
    </source>
</evidence>
<dbReference type="Proteomes" id="UP000305675">
    <property type="component" value="Unassembled WGS sequence"/>
</dbReference>
<keyword evidence="1" id="KW-0732">Signal</keyword>
<name>A0A4U1BNW9_9GAMM</name>
<reference evidence="2 3" key="1">
    <citation type="submission" date="2019-04" db="EMBL/GenBank/DDBJ databases">
        <authorList>
            <person name="Hwang J.C."/>
        </authorList>
    </citation>
    <scope>NUCLEOTIDE SEQUENCE [LARGE SCALE GENOMIC DNA]</scope>
    <source>
        <strain evidence="2 3">IMCC35002</strain>
    </source>
</reference>
<dbReference type="OrthoDB" id="6397645at2"/>
<proteinExistence type="predicted"/>
<feature type="signal peptide" evidence="1">
    <location>
        <begin position="1"/>
        <end position="23"/>
    </location>
</feature>
<dbReference type="EMBL" id="SWCJ01000006">
    <property type="protein sequence ID" value="TKB54985.1"/>
    <property type="molecule type" value="Genomic_DNA"/>
</dbReference>
<dbReference type="RefSeq" id="WP_136863371.1">
    <property type="nucleotide sequence ID" value="NZ_SWCJ01000006.1"/>
</dbReference>
<evidence type="ECO:0000256" key="1">
    <source>
        <dbReference type="SAM" id="SignalP"/>
    </source>
</evidence>
<keyword evidence="3" id="KW-1185">Reference proteome</keyword>
<organism evidence="2 3">
    <name type="scientific">Ferrimonas aestuarii</name>
    <dbReference type="NCBI Taxonomy" id="2569539"/>
    <lineage>
        <taxon>Bacteria</taxon>
        <taxon>Pseudomonadati</taxon>
        <taxon>Pseudomonadota</taxon>
        <taxon>Gammaproteobacteria</taxon>
        <taxon>Alteromonadales</taxon>
        <taxon>Ferrimonadaceae</taxon>
        <taxon>Ferrimonas</taxon>
    </lineage>
</organism>
<dbReference type="AlphaFoldDB" id="A0A4U1BNW9"/>
<gene>
    <name evidence="2" type="ORF">FCL42_10485</name>
</gene>
<protein>
    <submittedName>
        <fullName evidence="2">Uncharacterized protein</fullName>
    </submittedName>
</protein>
<feature type="chain" id="PRO_5020949239" evidence="1">
    <location>
        <begin position="24"/>
        <end position="249"/>
    </location>
</feature>
<evidence type="ECO:0000313" key="2">
    <source>
        <dbReference type="EMBL" id="TKB54985.1"/>
    </source>
</evidence>
<comment type="caution">
    <text evidence="2">The sequence shown here is derived from an EMBL/GenBank/DDBJ whole genome shotgun (WGS) entry which is preliminary data.</text>
</comment>
<accession>A0A4U1BNW9</accession>
<sequence>MTKIISSMLILMSSLCLSLPLMASTDTRAEIGYMGFESHTLERNPGAFDQPYLLLSHQQPLANQSLFTSVKLENPGRLVQDQQHHSGRQAAKLFGRYQPQATGQRGLWLQGFSMLSENIVENNLFMGLKQGNRIGTVDMKFGAGAHYSFGRSEFSKQDYAAWSGMVTTVQLNWRYAKSNLSLDWIGHYFRDDKHMDTFGYHGHGQQLTLAANQPLSENWQFQSKLTGYKSLGANPNDGLEYAVGINYRF</sequence>